<gene>
    <name evidence="2" type="ORF">HNQ80_001203</name>
</gene>
<dbReference type="Pfam" id="PF26226">
    <property type="entry name" value="DUF8052"/>
    <property type="match status" value="1"/>
</dbReference>
<dbReference type="AlphaFoldDB" id="A0A841KMT7"/>
<accession>A0A841KMT7</accession>
<comment type="caution">
    <text evidence="2">The sequence shown here is derived from an EMBL/GenBank/DDBJ whole genome shotgun (WGS) entry which is preliminary data.</text>
</comment>
<reference evidence="2 3" key="1">
    <citation type="submission" date="2020-08" db="EMBL/GenBank/DDBJ databases">
        <title>Genomic Encyclopedia of Type Strains, Phase IV (KMG-IV): sequencing the most valuable type-strain genomes for metagenomic binning, comparative biology and taxonomic classification.</title>
        <authorList>
            <person name="Goeker M."/>
        </authorList>
    </citation>
    <scope>NUCLEOTIDE SEQUENCE [LARGE SCALE GENOMIC DNA]</scope>
    <source>
        <strain evidence="2 3">DSM 103526</strain>
    </source>
</reference>
<evidence type="ECO:0000259" key="1">
    <source>
        <dbReference type="Pfam" id="PF26226"/>
    </source>
</evidence>
<dbReference type="Proteomes" id="UP000579281">
    <property type="component" value="Unassembled WGS sequence"/>
</dbReference>
<evidence type="ECO:0000313" key="2">
    <source>
        <dbReference type="EMBL" id="MBB6215114.1"/>
    </source>
</evidence>
<sequence length="165" mass="19648">MRTEAYLNLLETRLERYFDIEKNIMCRNTKLDLFARSFIRNERYIASKKLTIYAYENNEYCFIKSSDTISKESFTQFTDFLKDAVTDYVTPHEEHMSSVITGIVILEKEPGEEMRKQFQNFKYHKSFAFGFKGWVDIRLILVVLDKGEVITNKKGREVQQFYKVS</sequence>
<name>A0A841KMT7_9FIRM</name>
<organism evidence="2 3">
    <name type="scientific">Anaerosolibacter carboniphilus</name>
    <dbReference type="NCBI Taxonomy" id="1417629"/>
    <lineage>
        <taxon>Bacteria</taxon>
        <taxon>Bacillati</taxon>
        <taxon>Bacillota</taxon>
        <taxon>Clostridia</taxon>
        <taxon>Peptostreptococcales</taxon>
        <taxon>Thermotaleaceae</taxon>
        <taxon>Anaerosolibacter</taxon>
    </lineage>
</organism>
<dbReference type="EMBL" id="JACHEN010000005">
    <property type="protein sequence ID" value="MBB6215114.1"/>
    <property type="molecule type" value="Genomic_DNA"/>
</dbReference>
<evidence type="ECO:0000313" key="3">
    <source>
        <dbReference type="Proteomes" id="UP000579281"/>
    </source>
</evidence>
<keyword evidence="3" id="KW-1185">Reference proteome</keyword>
<protein>
    <recommendedName>
        <fullName evidence="1">DUF8052 domain-containing protein</fullName>
    </recommendedName>
</protein>
<feature type="domain" description="DUF8052" evidence="1">
    <location>
        <begin position="4"/>
        <end position="163"/>
    </location>
</feature>
<proteinExistence type="predicted"/>
<dbReference type="InterPro" id="IPR058365">
    <property type="entry name" value="DUF8052"/>
</dbReference>
<dbReference type="RefSeq" id="WP_184309112.1">
    <property type="nucleotide sequence ID" value="NZ_JACHEN010000005.1"/>
</dbReference>